<dbReference type="RefSeq" id="WP_053625547.1">
    <property type="nucleotide sequence ID" value="NZ_CM007717.1"/>
</dbReference>
<proteinExistence type="predicted"/>
<dbReference type="EMBL" id="LHQL01000005">
    <property type="protein sequence ID" value="OOQ54057.1"/>
    <property type="molecule type" value="Genomic_DNA"/>
</dbReference>
<evidence type="ECO:0000313" key="1">
    <source>
        <dbReference type="EMBL" id="OOQ54057.1"/>
    </source>
</evidence>
<accession>A0AAE6Y485</accession>
<evidence type="ECO:0000313" key="2">
    <source>
        <dbReference type="EMBL" id="QIT43068.1"/>
    </source>
</evidence>
<reference evidence="1 3" key="1">
    <citation type="submission" date="2015-07" db="EMBL/GenBank/DDBJ databases">
        <title>Draft Genome Sequence of Streptomyces antibioticus, IMRU 3720 reveals insights in the evolution of actinomycin biosynthetic gene clusters in Streptomyces.</title>
        <authorList>
            <person name="Crnovcic I."/>
            <person name="Ruckert C."/>
            <person name="Kalinowksi J."/>
            <person name="Keller U."/>
        </authorList>
    </citation>
    <scope>NUCLEOTIDE SEQUENCE [LARGE SCALE GENOMIC DNA]</scope>
    <source>
        <strain evidence="1 3">DSM 41481</strain>
    </source>
</reference>
<organism evidence="2 4">
    <name type="scientific">Streptomyces antibioticus</name>
    <dbReference type="NCBI Taxonomy" id="1890"/>
    <lineage>
        <taxon>Bacteria</taxon>
        <taxon>Bacillati</taxon>
        <taxon>Actinomycetota</taxon>
        <taxon>Actinomycetes</taxon>
        <taxon>Kitasatosporales</taxon>
        <taxon>Streptomycetaceae</taxon>
        <taxon>Streptomyces</taxon>
    </lineage>
</organism>
<dbReference type="AlphaFoldDB" id="A0AAE6Y485"/>
<name>A0AAE6Y485_STRAT</name>
<reference evidence="2 4" key="2">
    <citation type="submission" date="2020-03" db="EMBL/GenBank/DDBJ databases">
        <title>Is there a link between lipid content and antibiotic production in Streptomyces?</title>
        <authorList>
            <person name="David M."/>
            <person name="Lejeune C."/>
            <person name="Abreu S."/>
            <person name="Thibessard A."/>
            <person name="Leblond P."/>
            <person name="Chaminade P."/>
            <person name="Virolle M.-J."/>
        </authorList>
    </citation>
    <scope>NUCLEOTIDE SEQUENCE [LARGE SCALE GENOMIC DNA]</scope>
    <source>
        <strain evidence="2 4">DSM 41481</strain>
    </source>
</reference>
<protein>
    <submittedName>
        <fullName evidence="2">DUF1326 domain-containing protein</fullName>
    </submittedName>
</protein>
<sequence length="207" mass="21686">MTWSISGNYLAGCSCAVVCGCAVDAKPHDPQGREECLGCAAFHVEEGRLDDVNLSGVDFVLYNYFPSNLTSGNWKVGLVIDEGATDEQTDAVARIVSGSEGGAFGELSQFYGENLGVERASVSLSDGEKPRLSVGGKTELEFEPLRGPDGGPTTMKNAMFGFSPEFTLGRTAGSSNAFGLSFEGAYGEVSDYAFSSEQTEGAPTGRG</sequence>
<dbReference type="Proteomes" id="UP000502504">
    <property type="component" value="Chromosome"/>
</dbReference>
<evidence type="ECO:0000313" key="3">
    <source>
        <dbReference type="Proteomes" id="UP000190306"/>
    </source>
</evidence>
<gene>
    <name evidence="1" type="ORF">AFM16_05550</name>
    <name evidence="2" type="ORF">HCX60_05670</name>
</gene>
<keyword evidence="3" id="KW-1185">Reference proteome</keyword>
<evidence type="ECO:0000313" key="4">
    <source>
        <dbReference type="Proteomes" id="UP000502504"/>
    </source>
</evidence>
<dbReference type="Proteomes" id="UP000190306">
    <property type="component" value="Chromosome"/>
</dbReference>
<dbReference type="Pfam" id="PF07040">
    <property type="entry name" value="DUF1326"/>
    <property type="match status" value="1"/>
</dbReference>
<dbReference type="EMBL" id="CP050692">
    <property type="protein sequence ID" value="QIT43068.1"/>
    <property type="molecule type" value="Genomic_DNA"/>
</dbReference>
<dbReference type="InterPro" id="IPR009758">
    <property type="entry name" value="DUF1326"/>
</dbReference>